<gene>
    <name evidence="8" type="ORF">RGQ29_026945</name>
</gene>
<protein>
    <recommendedName>
        <fullName evidence="7">Lipid desaturase domain-containing protein</fullName>
    </recommendedName>
</protein>
<dbReference type="AlphaFoldDB" id="A0AAN7EMT0"/>
<evidence type="ECO:0000259" key="7">
    <source>
        <dbReference type="Pfam" id="PF10520"/>
    </source>
</evidence>
<dbReference type="Proteomes" id="UP001324115">
    <property type="component" value="Unassembled WGS sequence"/>
</dbReference>
<dbReference type="InterPro" id="IPR052864">
    <property type="entry name" value="Chloroplast_FAD_CarF"/>
</dbReference>
<evidence type="ECO:0000313" key="9">
    <source>
        <dbReference type="Proteomes" id="UP001324115"/>
    </source>
</evidence>
<sequence>MITSPPPNHHILNDPSLRSTWKHRAWLACGCTTVLISLAKAIMGAAKSHIWLGPILAGLVGYILADLMSGVYHWVIDNYGSASTPIFGDQIDAFQGHHEQPWAITRRQFANNLDALARAVTFTVLPMDLAVNDPIFHAFVAVWSGCLLFSQQFHAWAHTTKSRLPPLVIALQDMGLLVSRSQHAGHHIPPYNNNYCIVSRVWNEFLDKRQIFQALEMILFYRLGVRPRSWSEPSSNGTEAS</sequence>
<evidence type="ECO:0000256" key="6">
    <source>
        <dbReference type="SAM" id="Phobius"/>
    </source>
</evidence>
<proteinExistence type="inferred from homology"/>
<dbReference type="PANTHER" id="PTHR48140:SF1">
    <property type="entry name" value="FATTY ACID DESATURASE 4, CHLOROPLASTIC-RELATED"/>
    <property type="match status" value="1"/>
</dbReference>
<keyword evidence="4 6" id="KW-1133">Transmembrane helix</keyword>
<comment type="subcellular location">
    <subcellularLocation>
        <location evidence="1">Membrane</location>
        <topology evidence="1">Multi-pass membrane protein</topology>
    </subcellularLocation>
</comment>
<comment type="caution">
    <text evidence="8">The sequence shown here is derived from an EMBL/GenBank/DDBJ whole genome shotgun (WGS) entry which is preliminary data.</text>
</comment>
<feature type="domain" description="Lipid desaturase" evidence="7">
    <location>
        <begin position="62"/>
        <end position="230"/>
    </location>
</feature>
<dbReference type="InterPro" id="IPR019547">
    <property type="entry name" value="Lipid_desat"/>
</dbReference>
<comment type="similarity">
    <text evidence="2">Belongs to the fatty acid desaturase CarF family.</text>
</comment>
<organism evidence="8 9">
    <name type="scientific">Quercus rubra</name>
    <name type="common">Northern red oak</name>
    <name type="synonym">Quercus borealis</name>
    <dbReference type="NCBI Taxonomy" id="3512"/>
    <lineage>
        <taxon>Eukaryota</taxon>
        <taxon>Viridiplantae</taxon>
        <taxon>Streptophyta</taxon>
        <taxon>Embryophyta</taxon>
        <taxon>Tracheophyta</taxon>
        <taxon>Spermatophyta</taxon>
        <taxon>Magnoliopsida</taxon>
        <taxon>eudicotyledons</taxon>
        <taxon>Gunneridae</taxon>
        <taxon>Pentapetalae</taxon>
        <taxon>rosids</taxon>
        <taxon>fabids</taxon>
        <taxon>Fagales</taxon>
        <taxon>Fagaceae</taxon>
        <taxon>Quercus</taxon>
    </lineage>
</organism>
<feature type="transmembrane region" description="Helical" evidence="6">
    <location>
        <begin position="25"/>
        <end position="43"/>
    </location>
</feature>
<evidence type="ECO:0000313" key="8">
    <source>
        <dbReference type="EMBL" id="KAK4576198.1"/>
    </source>
</evidence>
<dbReference type="PANTHER" id="PTHR48140">
    <property type="entry name" value="FATTY ACID DESATURASE 4, CHLOROPLASTIC-RELATED"/>
    <property type="match status" value="1"/>
</dbReference>
<dbReference type="Pfam" id="PF10520">
    <property type="entry name" value="Lipid_desat"/>
    <property type="match status" value="1"/>
</dbReference>
<keyword evidence="9" id="KW-1185">Reference proteome</keyword>
<name>A0AAN7EMT0_QUERU</name>
<evidence type="ECO:0000256" key="3">
    <source>
        <dbReference type="ARBA" id="ARBA00022692"/>
    </source>
</evidence>
<reference evidence="8 9" key="1">
    <citation type="journal article" date="2023" name="G3 (Bethesda)">
        <title>A haplotype-resolved chromosome-scale genome for Quercus rubra L. provides insights into the genetics of adaptive traits for red oak species.</title>
        <authorList>
            <person name="Kapoor B."/>
            <person name="Jenkins J."/>
            <person name="Schmutz J."/>
            <person name="Zhebentyayeva T."/>
            <person name="Kuelheim C."/>
            <person name="Coggeshall M."/>
            <person name="Heim C."/>
            <person name="Lasky J.R."/>
            <person name="Leites L."/>
            <person name="Islam-Faridi N."/>
            <person name="Romero-Severson J."/>
            <person name="DeLeo V.L."/>
            <person name="Lucas S.M."/>
            <person name="Lazic D."/>
            <person name="Gailing O."/>
            <person name="Carlson J."/>
            <person name="Staton M."/>
        </authorList>
    </citation>
    <scope>NUCLEOTIDE SEQUENCE [LARGE SCALE GENOMIC DNA]</scope>
    <source>
        <strain evidence="8">Pseudo-F2</strain>
    </source>
</reference>
<dbReference type="EMBL" id="JAXUIC010000008">
    <property type="protein sequence ID" value="KAK4576198.1"/>
    <property type="molecule type" value="Genomic_DNA"/>
</dbReference>
<dbReference type="GO" id="GO:0016020">
    <property type="term" value="C:membrane"/>
    <property type="evidence" value="ECO:0007669"/>
    <property type="project" value="UniProtKB-SubCell"/>
</dbReference>
<keyword evidence="3 6" id="KW-0812">Transmembrane</keyword>
<feature type="transmembrane region" description="Helical" evidence="6">
    <location>
        <begin position="50"/>
        <end position="75"/>
    </location>
</feature>
<evidence type="ECO:0000256" key="5">
    <source>
        <dbReference type="ARBA" id="ARBA00023136"/>
    </source>
</evidence>
<evidence type="ECO:0000256" key="1">
    <source>
        <dbReference type="ARBA" id="ARBA00004141"/>
    </source>
</evidence>
<evidence type="ECO:0000256" key="4">
    <source>
        <dbReference type="ARBA" id="ARBA00022989"/>
    </source>
</evidence>
<keyword evidence="5 6" id="KW-0472">Membrane</keyword>
<evidence type="ECO:0000256" key="2">
    <source>
        <dbReference type="ARBA" id="ARBA00007620"/>
    </source>
</evidence>
<accession>A0AAN7EMT0</accession>